<organism evidence="1 2">
    <name type="scientific">Brucella grignonensis</name>
    <dbReference type="NCBI Taxonomy" id="94627"/>
    <lineage>
        <taxon>Bacteria</taxon>
        <taxon>Pseudomonadati</taxon>
        <taxon>Pseudomonadota</taxon>
        <taxon>Alphaproteobacteria</taxon>
        <taxon>Hyphomicrobiales</taxon>
        <taxon>Brucellaceae</taxon>
        <taxon>Brucella/Ochrobactrum group</taxon>
        <taxon>Brucella</taxon>
    </lineage>
</organism>
<reference evidence="1 2" key="1">
    <citation type="submission" date="2017-07" db="EMBL/GenBank/DDBJ databases">
        <title>Phylogenetic study on the rhizospheric bacterium Ochrobactrum sp. A44.</title>
        <authorList>
            <person name="Krzyzanowska D.M."/>
            <person name="Ossowicki A."/>
            <person name="Rajewska M."/>
            <person name="Maciag T."/>
            <person name="Kaczynski Z."/>
            <person name="Czerwicka M."/>
            <person name="Jafra S."/>
        </authorList>
    </citation>
    <scope>NUCLEOTIDE SEQUENCE [LARGE SCALE GENOMIC DNA]</scope>
    <source>
        <strain evidence="1 2">OgA9a</strain>
    </source>
</reference>
<proteinExistence type="predicted"/>
<evidence type="ECO:0000313" key="2">
    <source>
        <dbReference type="Proteomes" id="UP000216478"/>
    </source>
</evidence>
<dbReference type="AlphaFoldDB" id="A0A256EYT2"/>
<keyword evidence="2" id="KW-1185">Reference proteome</keyword>
<dbReference type="Proteomes" id="UP000216478">
    <property type="component" value="Unassembled WGS sequence"/>
</dbReference>
<accession>A0A256EYT2</accession>
<protein>
    <submittedName>
        <fullName evidence="1">Uncharacterized protein</fullName>
    </submittedName>
</protein>
<sequence length="69" mass="8072">MFPLHSNVTPARDWDFLIFRDVPAPRMVDVLDEVRPGLPDEEVPLLVEKNPEPKPAVEQWPTVLREKWL</sequence>
<comment type="caution">
    <text evidence="1">The sequence shown here is derived from an EMBL/GenBank/DDBJ whole genome shotgun (WGS) entry which is preliminary data.</text>
</comment>
<evidence type="ECO:0000313" key="1">
    <source>
        <dbReference type="EMBL" id="OYR07779.1"/>
    </source>
</evidence>
<gene>
    <name evidence="1" type="ORF">CEV33_3555</name>
</gene>
<dbReference type="EMBL" id="NNRL01000168">
    <property type="protein sequence ID" value="OYR07779.1"/>
    <property type="molecule type" value="Genomic_DNA"/>
</dbReference>
<name>A0A256EYT2_9HYPH</name>